<accession>A0ABW7FF59</accession>
<feature type="chain" id="PRO_5047070725" evidence="2">
    <location>
        <begin position="30"/>
        <end position="398"/>
    </location>
</feature>
<organism evidence="3 4">
    <name type="scientific">Pelomonas margarita</name>
    <dbReference type="NCBI Taxonomy" id="3299031"/>
    <lineage>
        <taxon>Bacteria</taxon>
        <taxon>Pseudomonadati</taxon>
        <taxon>Pseudomonadota</taxon>
        <taxon>Betaproteobacteria</taxon>
        <taxon>Burkholderiales</taxon>
        <taxon>Sphaerotilaceae</taxon>
        <taxon>Roseateles</taxon>
    </lineage>
</organism>
<protein>
    <submittedName>
        <fullName evidence="3">Uncharacterized protein</fullName>
    </submittedName>
</protein>
<keyword evidence="2" id="KW-0732">Signal</keyword>
<gene>
    <name evidence="3" type="ORF">ACG0Z3_02840</name>
</gene>
<evidence type="ECO:0000313" key="4">
    <source>
        <dbReference type="Proteomes" id="UP001606301"/>
    </source>
</evidence>
<evidence type="ECO:0000256" key="1">
    <source>
        <dbReference type="SAM" id="MobiDB-lite"/>
    </source>
</evidence>
<keyword evidence="4" id="KW-1185">Reference proteome</keyword>
<name>A0ABW7FF59_9BURK</name>
<comment type="caution">
    <text evidence="3">The sequence shown here is derived from an EMBL/GenBank/DDBJ whole genome shotgun (WGS) entry which is preliminary data.</text>
</comment>
<feature type="region of interest" description="Disordered" evidence="1">
    <location>
        <begin position="375"/>
        <end position="398"/>
    </location>
</feature>
<evidence type="ECO:0000256" key="2">
    <source>
        <dbReference type="SAM" id="SignalP"/>
    </source>
</evidence>
<reference evidence="3 4" key="1">
    <citation type="submission" date="2024-08" db="EMBL/GenBank/DDBJ databases">
        <authorList>
            <person name="Lu H."/>
        </authorList>
    </citation>
    <scope>NUCLEOTIDE SEQUENCE [LARGE SCALE GENOMIC DNA]</scope>
    <source>
        <strain evidence="3 4">LKC17W</strain>
    </source>
</reference>
<evidence type="ECO:0000313" key="3">
    <source>
        <dbReference type="EMBL" id="MFG6439607.1"/>
    </source>
</evidence>
<dbReference type="RefSeq" id="WP_394395095.1">
    <property type="nucleotide sequence ID" value="NZ_JBIGHW010000001.1"/>
</dbReference>
<dbReference type="Proteomes" id="UP001606301">
    <property type="component" value="Unassembled WGS sequence"/>
</dbReference>
<sequence>MTATLALPVRRPLAGAWLALLLAASAAQAQLREAPWGPNQYNAHDLDVRRDALPDTLPTEDIEVVVEASDEYCKPRSKKLLGLSLPVPVAPGVEFFCGQLATYADSHAGALPLRLSRQTWQLRDLAAHVAQLDVPAQRRHVLLSRWRIYDTETNAYGLVPRMRWTVEEALWDRTGQRLLWHALRTIYTDDVYERGRIWGLQLHLQRYFAHTLPAMLGQRGQTRAHAPVPGSQWVAPADIASWRSDTQGAIAFVNSYFTSGRRNFPRSKVFLLRPADQPAETLAKVDWASEAWMKDEHPPKAGRTPPMDSNTHALLAVPPGRYVIDPYDRERGKPLELEVQPGAMVVVEFKRALVGADGPVLADDKSWQQALAQGPHGFLADSRPLPPNRRTEAWFTSP</sequence>
<feature type="signal peptide" evidence="2">
    <location>
        <begin position="1"/>
        <end position="29"/>
    </location>
</feature>
<proteinExistence type="predicted"/>
<dbReference type="EMBL" id="JBIGHW010000001">
    <property type="protein sequence ID" value="MFG6439607.1"/>
    <property type="molecule type" value="Genomic_DNA"/>
</dbReference>